<feature type="transmembrane region" description="Helical" evidence="7">
    <location>
        <begin position="52"/>
        <end position="71"/>
    </location>
</feature>
<dbReference type="OrthoDB" id="8559716at2"/>
<dbReference type="InterPro" id="IPR050475">
    <property type="entry name" value="Prenyltransferase_related"/>
</dbReference>
<keyword evidence="3 7" id="KW-0812">Transmembrane</keyword>
<dbReference type="InterPro" id="IPR044878">
    <property type="entry name" value="UbiA_sf"/>
</dbReference>
<reference evidence="8 9" key="1">
    <citation type="journal article" date="2013" name="Antonie Van Leeuwenhoek">
        <title>Sphingomonas ginsenosidivorax sp. nov., with the ability to transform ginsenosides.</title>
        <authorList>
            <person name="Jin X.F."/>
            <person name="Kim J.K."/>
            <person name="Liu Q.M."/>
            <person name="Kang M.S."/>
            <person name="He D."/>
            <person name="Jin F.X."/>
            <person name="Kim S.C."/>
            <person name="Im W.T."/>
        </authorList>
    </citation>
    <scope>NUCLEOTIDE SEQUENCE [LARGE SCALE GENOMIC DNA]</scope>
    <source>
        <strain evidence="8 9">KHI67</strain>
    </source>
</reference>
<dbReference type="Proteomes" id="UP000321250">
    <property type="component" value="Unassembled WGS sequence"/>
</dbReference>
<dbReference type="GO" id="GO:0015995">
    <property type="term" value="P:chlorophyll biosynthetic process"/>
    <property type="evidence" value="ECO:0007669"/>
    <property type="project" value="UniProtKB-KW"/>
</dbReference>
<dbReference type="AlphaFoldDB" id="A0A5C6UFG1"/>
<dbReference type="NCBIfam" id="TIGR01476">
    <property type="entry name" value="chlor_syn_BchG"/>
    <property type="match status" value="1"/>
</dbReference>
<protein>
    <submittedName>
        <fullName evidence="8">Chlorophyll synthase ChlG</fullName>
    </submittedName>
</protein>
<dbReference type="RefSeq" id="WP_147082176.1">
    <property type="nucleotide sequence ID" value="NZ_VOQR01000001.1"/>
</dbReference>
<feature type="transmembrane region" description="Helical" evidence="7">
    <location>
        <begin position="94"/>
        <end position="113"/>
    </location>
</feature>
<sequence length="302" mass="31557">MDRSTAPGIATSLPAARDVLELLKPVTWFPPIWAFMCGVVSSGVPVAERWPFLVAGVLLTGPLVCGTSQAVNDWFDRHVDAINEPGRPIPSGRIAGQWGLWIAIAGTLLSLLVARAMGPLVFGATCLALVCAWGYSAPPFRFKASGVWGPAVVALTYEGLTWFTGAAAMMGAWPGGAVLVVLALYSFGAHGIMTLNDFKAVDGDRAMGLRSLPVVLGVDGAARLACVVMAVPQVLVIALQLAWGHRLIGGIVAVLLVGQVVLMRRLLRDPLGNTPWYNATGTSLYVLGMLASAFGLGGVAGL</sequence>
<feature type="transmembrane region" description="Helical" evidence="7">
    <location>
        <begin position="279"/>
        <end position="300"/>
    </location>
</feature>
<evidence type="ECO:0000313" key="8">
    <source>
        <dbReference type="EMBL" id="TXC71160.1"/>
    </source>
</evidence>
<dbReference type="InterPro" id="IPR006372">
    <property type="entry name" value="Chl_synth"/>
</dbReference>
<evidence type="ECO:0000256" key="3">
    <source>
        <dbReference type="ARBA" id="ARBA00022692"/>
    </source>
</evidence>
<keyword evidence="6" id="KW-0149">Chlorophyll biosynthesis</keyword>
<evidence type="ECO:0000256" key="7">
    <source>
        <dbReference type="SAM" id="Phobius"/>
    </source>
</evidence>
<dbReference type="Pfam" id="PF01040">
    <property type="entry name" value="UbiA"/>
    <property type="match status" value="1"/>
</dbReference>
<dbReference type="NCBIfam" id="NF005742">
    <property type="entry name" value="PRK07566.1"/>
    <property type="match status" value="1"/>
</dbReference>
<name>A0A5C6UFG1_9SPHN</name>
<dbReference type="PANTHER" id="PTHR42723">
    <property type="entry name" value="CHLOROPHYLL SYNTHASE"/>
    <property type="match status" value="1"/>
</dbReference>
<dbReference type="CDD" id="cd13958">
    <property type="entry name" value="PT_UbiA_chlorophyll"/>
    <property type="match status" value="1"/>
</dbReference>
<comment type="subcellular location">
    <subcellularLocation>
        <location evidence="1">Membrane</location>
        <topology evidence="1">Multi-pass membrane protein</topology>
    </subcellularLocation>
</comment>
<keyword evidence="5 7" id="KW-0472">Membrane</keyword>
<evidence type="ECO:0000313" key="9">
    <source>
        <dbReference type="Proteomes" id="UP000321250"/>
    </source>
</evidence>
<gene>
    <name evidence="8" type="primary">chlG</name>
    <name evidence="8" type="ORF">FSB78_09515</name>
</gene>
<keyword evidence="9" id="KW-1185">Reference proteome</keyword>
<dbReference type="GO" id="GO:0016020">
    <property type="term" value="C:membrane"/>
    <property type="evidence" value="ECO:0007669"/>
    <property type="project" value="UniProtKB-SubCell"/>
</dbReference>
<comment type="caution">
    <text evidence="8">The sequence shown here is derived from an EMBL/GenBank/DDBJ whole genome shotgun (WGS) entry which is preliminary data.</text>
</comment>
<evidence type="ECO:0000256" key="2">
    <source>
        <dbReference type="ARBA" id="ARBA00022475"/>
    </source>
</evidence>
<evidence type="ECO:0000256" key="5">
    <source>
        <dbReference type="ARBA" id="ARBA00023136"/>
    </source>
</evidence>
<feature type="transmembrane region" description="Helical" evidence="7">
    <location>
        <begin position="247"/>
        <end position="267"/>
    </location>
</feature>
<organism evidence="8 9">
    <name type="scientific">Sphingomonas ginsenosidivorax</name>
    <dbReference type="NCBI Taxonomy" id="862135"/>
    <lineage>
        <taxon>Bacteria</taxon>
        <taxon>Pseudomonadati</taxon>
        <taxon>Pseudomonadota</taxon>
        <taxon>Alphaproteobacteria</taxon>
        <taxon>Sphingomonadales</taxon>
        <taxon>Sphingomonadaceae</taxon>
        <taxon>Sphingomonas</taxon>
    </lineage>
</organism>
<feature type="transmembrane region" description="Helical" evidence="7">
    <location>
        <begin position="220"/>
        <end position="241"/>
    </location>
</feature>
<keyword evidence="4 7" id="KW-1133">Transmembrane helix</keyword>
<evidence type="ECO:0000256" key="4">
    <source>
        <dbReference type="ARBA" id="ARBA00022989"/>
    </source>
</evidence>
<proteinExistence type="predicted"/>
<dbReference type="EMBL" id="VOQR01000001">
    <property type="protein sequence ID" value="TXC71160.1"/>
    <property type="molecule type" value="Genomic_DNA"/>
</dbReference>
<dbReference type="GO" id="GO:0016765">
    <property type="term" value="F:transferase activity, transferring alkyl or aryl (other than methyl) groups"/>
    <property type="evidence" value="ECO:0007669"/>
    <property type="project" value="InterPro"/>
</dbReference>
<feature type="transmembrane region" description="Helical" evidence="7">
    <location>
        <begin position="28"/>
        <end position="47"/>
    </location>
</feature>
<dbReference type="PANTHER" id="PTHR42723:SF1">
    <property type="entry name" value="CHLOROPHYLL SYNTHASE, CHLOROPLASTIC"/>
    <property type="match status" value="1"/>
</dbReference>
<accession>A0A5C6UFG1</accession>
<evidence type="ECO:0000256" key="1">
    <source>
        <dbReference type="ARBA" id="ARBA00004141"/>
    </source>
</evidence>
<dbReference type="Gene3D" id="1.10.357.140">
    <property type="entry name" value="UbiA prenyltransferase"/>
    <property type="match status" value="1"/>
</dbReference>
<dbReference type="InterPro" id="IPR000537">
    <property type="entry name" value="UbiA_prenyltransferase"/>
</dbReference>
<keyword evidence="2" id="KW-1003">Cell membrane</keyword>
<evidence type="ECO:0000256" key="6">
    <source>
        <dbReference type="ARBA" id="ARBA00023171"/>
    </source>
</evidence>
<feature type="transmembrane region" description="Helical" evidence="7">
    <location>
        <begin position="160"/>
        <end position="185"/>
    </location>
</feature>
<feature type="transmembrane region" description="Helical" evidence="7">
    <location>
        <begin position="120"/>
        <end position="140"/>
    </location>
</feature>